<evidence type="ECO:0000313" key="3">
    <source>
        <dbReference type="EMBL" id="KAD6796359.1"/>
    </source>
</evidence>
<keyword evidence="1" id="KW-1133">Transmembrane helix</keyword>
<feature type="transmembrane region" description="Helical" evidence="1">
    <location>
        <begin position="165"/>
        <end position="187"/>
    </location>
</feature>
<dbReference type="Proteomes" id="UP000326396">
    <property type="component" value="Linkage Group LG11"/>
</dbReference>
<dbReference type="EMBL" id="SZYD01000003">
    <property type="protein sequence ID" value="KAD6796358.1"/>
    <property type="molecule type" value="Genomic_DNA"/>
</dbReference>
<gene>
    <name evidence="2" type="ORF">E3N88_07254</name>
    <name evidence="3" type="ORF">E3N88_07255</name>
</gene>
<evidence type="ECO:0000313" key="4">
    <source>
        <dbReference type="Proteomes" id="UP000326396"/>
    </source>
</evidence>
<keyword evidence="1" id="KW-0812">Transmembrane</keyword>
<proteinExistence type="predicted"/>
<sequence>MSVIIFATVTIYERPSNDLKPVIARFLHSLLKGVLQLFHKLDIKLLWFLDCSFLATYGEESSLDNETGGSDTFAESPAEYLHYIAFKCGTKILGTHGVQCIKLAERDEFEVTALHHVSEIGYAWISIDGMTPSKPLVPAVLSQLTQFSVMNKLKKMAQFRRRPPATVQMMFLFTPILWTFFMLNGIWELLEW</sequence>
<reference evidence="3 4" key="1">
    <citation type="submission" date="2019-05" db="EMBL/GenBank/DDBJ databases">
        <title>Mikania micrantha, genome provides insights into the molecular mechanism of rapid growth.</title>
        <authorList>
            <person name="Liu B."/>
        </authorList>
    </citation>
    <scope>NUCLEOTIDE SEQUENCE [LARGE SCALE GENOMIC DNA]</scope>
    <source>
        <strain evidence="3">NLD-2019</strain>
        <tissue evidence="3">Leaf</tissue>
    </source>
</reference>
<evidence type="ECO:0000256" key="1">
    <source>
        <dbReference type="SAM" id="Phobius"/>
    </source>
</evidence>
<comment type="caution">
    <text evidence="3">The sequence shown here is derived from an EMBL/GenBank/DDBJ whole genome shotgun (WGS) entry which is preliminary data.</text>
</comment>
<dbReference type="EMBL" id="SZYD01000003">
    <property type="protein sequence ID" value="KAD6796359.1"/>
    <property type="molecule type" value="Genomic_DNA"/>
</dbReference>
<organism evidence="3 4">
    <name type="scientific">Mikania micrantha</name>
    <name type="common">bitter vine</name>
    <dbReference type="NCBI Taxonomy" id="192012"/>
    <lineage>
        <taxon>Eukaryota</taxon>
        <taxon>Viridiplantae</taxon>
        <taxon>Streptophyta</taxon>
        <taxon>Embryophyta</taxon>
        <taxon>Tracheophyta</taxon>
        <taxon>Spermatophyta</taxon>
        <taxon>Magnoliopsida</taxon>
        <taxon>eudicotyledons</taxon>
        <taxon>Gunneridae</taxon>
        <taxon>Pentapetalae</taxon>
        <taxon>asterids</taxon>
        <taxon>campanulids</taxon>
        <taxon>Asterales</taxon>
        <taxon>Asteraceae</taxon>
        <taxon>Asteroideae</taxon>
        <taxon>Heliantheae alliance</taxon>
        <taxon>Eupatorieae</taxon>
        <taxon>Mikania</taxon>
    </lineage>
</organism>
<protein>
    <submittedName>
        <fullName evidence="3">Uncharacterized protein</fullName>
    </submittedName>
</protein>
<dbReference type="AlphaFoldDB" id="A0A5N6PTX3"/>
<keyword evidence="4" id="KW-1185">Reference proteome</keyword>
<keyword evidence="1" id="KW-0472">Membrane</keyword>
<evidence type="ECO:0000313" key="2">
    <source>
        <dbReference type="EMBL" id="KAD6796358.1"/>
    </source>
</evidence>
<name>A0A5N6PTX3_9ASTR</name>
<accession>A0A5N6PTX3</accession>